<evidence type="ECO:0000256" key="18">
    <source>
        <dbReference type="PIRSR" id="PIRSR000732-2"/>
    </source>
</evidence>
<comment type="cofactor">
    <cofactor evidence="2 16 19">
        <name>Mg(2+)</name>
        <dbReference type="ChEBI" id="CHEBI:18420"/>
    </cofactor>
</comment>
<dbReference type="Pfam" id="PF05524">
    <property type="entry name" value="PEP-utilisers_N"/>
    <property type="match status" value="1"/>
</dbReference>
<gene>
    <name evidence="23" type="primary">ptsP</name>
    <name evidence="23" type="ORF">JCR33_02475</name>
</gene>
<sequence>MSDIAPRILSGVPVCGGIAIGPIHRLGSAEVGARQATGDPEAELAAFAAALSAAKAALEQLLESEDELAGEILEFQAILLEDPDLIEPMEATIRAGTAADAAWAEAMDAEIRAYRESGEAVLSARADDLADLKRRVLRALSGEAEEGAEVPGGAIVVAGELTPSAFLALDLGRVAGVATVGGSPTSHVSILARARGVNLVVGIAGADGLEEGVAAILDAGAGTLEVAPGVARLADAETARAEGASRREAAERHAREPAETADGVAVKVLVNIDDPAILETLDPAICDGVGLTRTEFLFKDGSPDEAAQLDFYRRLIAWADGRAVTIRTLDAGGDKPIPGITIDGEANPFLGVRGVRLSLARPDVFRTQLRALARAAADAPVPLKVMVPMVTVPAELEAARAILAEEVARLEGEGIPCAMPILGTMIEVPAAALTAADFDAGFYSIGSNDLVQYVTASARDNSAVAALADPLNPAVLELIARTVAAGAAGGVEVSLCGDMASSPRLAGTLLKAGLRVFSAAPAEVAAVKAAIREARTGADG</sequence>
<dbReference type="InterPro" id="IPR036637">
    <property type="entry name" value="Phosphohistidine_dom_sf"/>
</dbReference>
<evidence type="ECO:0000313" key="24">
    <source>
        <dbReference type="Proteomes" id="UP000609531"/>
    </source>
</evidence>
<evidence type="ECO:0000256" key="11">
    <source>
        <dbReference type="ARBA" id="ARBA00022683"/>
    </source>
</evidence>
<dbReference type="InterPro" id="IPR008731">
    <property type="entry name" value="PTS_EIN"/>
</dbReference>
<feature type="binding site" evidence="19">
    <location>
        <position position="427"/>
    </location>
    <ligand>
        <name>Mg(2+)</name>
        <dbReference type="ChEBI" id="CHEBI:18420"/>
    </ligand>
</feature>
<dbReference type="GO" id="GO:0046872">
    <property type="term" value="F:metal ion binding"/>
    <property type="evidence" value="ECO:0007669"/>
    <property type="project" value="UniProtKB-KW"/>
</dbReference>
<dbReference type="Gene3D" id="3.20.20.60">
    <property type="entry name" value="Phosphoenolpyruvate-binding domains"/>
    <property type="match status" value="1"/>
</dbReference>
<keyword evidence="9 16" id="KW-0762">Sugar transport</keyword>
<keyword evidence="10 16" id="KW-0808">Transferase</keyword>
<feature type="domain" description="PEP-utilising enzyme mobile" evidence="20">
    <location>
        <begin position="151"/>
        <end position="222"/>
    </location>
</feature>
<comment type="subcellular location">
    <subcellularLocation>
        <location evidence="3 16">Cytoplasm</location>
    </subcellularLocation>
</comment>
<evidence type="ECO:0000256" key="1">
    <source>
        <dbReference type="ARBA" id="ARBA00000683"/>
    </source>
</evidence>
<keyword evidence="24" id="KW-1185">Reference proteome</keyword>
<dbReference type="SUPFAM" id="SSF47831">
    <property type="entry name" value="Enzyme I of the PEP:sugar phosphotransferase system HPr-binding (sub)domain"/>
    <property type="match status" value="1"/>
</dbReference>
<evidence type="ECO:0000256" key="5">
    <source>
        <dbReference type="ARBA" id="ARBA00012232"/>
    </source>
</evidence>
<dbReference type="PRINTS" id="PR01736">
    <property type="entry name" value="PHPHTRNFRASE"/>
</dbReference>
<evidence type="ECO:0000256" key="6">
    <source>
        <dbReference type="ARBA" id="ARBA00016544"/>
    </source>
</evidence>
<dbReference type="Pfam" id="PF02896">
    <property type="entry name" value="PEP-utilizers_C"/>
    <property type="match status" value="1"/>
</dbReference>
<dbReference type="GO" id="GO:0005737">
    <property type="term" value="C:cytoplasm"/>
    <property type="evidence" value="ECO:0007669"/>
    <property type="project" value="UniProtKB-SubCell"/>
</dbReference>
<organism evidence="23 24">
    <name type="scientific">Acuticoccus mangrovi</name>
    <dbReference type="NCBI Taxonomy" id="2796142"/>
    <lineage>
        <taxon>Bacteria</taxon>
        <taxon>Pseudomonadati</taxon>
        <taxon>Pseudomonadota</taxon>
        <taxon>Alphaproteobacteria</taxon>
        <taxon>Hyphomicrobiales</taxon>
        <taxon>Amorphaceae</taxon>
        <taxon>Acuticoccus</taxon>
    </lineage>
</organism>
<keyword evidence="12 16" id="KW-0479">Metal-binding</keyword>
<evidence type="ECO:0000256" key="13">
    <source>
        <dbReference type="ARBA" id="ARBA00022777"/>
    </source>
</evidence>
<dbReference type="Proteomes" id="UP000609531">
    <property type="component" value="Unassembled WGS sequence"/>
</dbReference>
<dbReference type="Gene3D" id="1.10.274.10">
    <property type="entry name" value="PtsI, HPr-binding domain"/>
    <property type="match status" value="1"/>
</dbReference>
<keyword evidence="7 16" id="KW-0813">Transport</keyword>
<reference evidence="23" key="1">
    <citation type="submission" date="2020-12" db="EMBL/GenBank/DDBJ databases">
        <title>Bacterial taxonomy.</title>
        <authorList>
            <person name="Pan X."/>
        </authorList>
    </citation>
    <scope>NUCLEOTIDE SEQUENCE</scope>
    <source>
        <strain evidence="23">B2012</strain>
    </source>
</reference>
<evidence type="ECO:0000256" key="10">
    <source>
        <dbReference type="ARBA" id="ARBA00022679"/>
    </source>
</evidence>
<keyword evidence="11 16" id="KW-0598">Phosphotransferase system</keyword>
<evidence type="ECO:0000256" key="7">
    <source>
        <dbReference type="ARBA" id="ARBA00022448"/>
    </source>
</evidence>
<dbReference type="Gene3D" id="3.50.30.10">
    <property type="entry name" value="Phosphohistidine domain"/>
    <property type="match status" value="1"/>
</dbReference>
<dbReference type="InterPro" id="IPR015813">
    <property type="entry name" value="Pyrv/PenolPyrv_kinase-like_dom"/>
</dbReference>
<dbReference type="NCBIfam" id="TIGR01417">
    <property type="entry name" value="PTS_I_fam"/>
    <property type="match status" value="1"/>
</dbReference>
<proteinExistence type="inferred from homology"/>
<dbReference type="InterPro" id="IPR008279">
    <property type="entry name" value="PEP-util_enz_mobile_dom"/>
</dbReference>
<dbReference type="PIRSF" id="PIRSF000732">
    <property type="entry name" value="PTS_enzyme_I"/>
    <property type="match status" value="1"/>
</dbReference>
<dbReference type="PANTHER" id="PTHR46244">
    <property type="entry name" value="PHOSPHOENOLPYRUVATE-PROTEIN PHOSPHOTRANSFERASE"/>
    <property type="match status" value="1"/>
</dbReference>
<feature type="domain" description="PEP-utilising enzyme C-terminal" evidence="21">
    <location>
        <begin position="250"/>
        <end position="534"/>
    </location>
</feature>
<dbReference type="GO" id="GO:0016301">
    <property type="term" value="F:kinase activity"/>
    <property type="evidence" value="ECO:0007669"/>
    <property type="project" value="UniProtKB-KW"/>
</dbReference>
<feature type="binding site" evidence="18">
    <location>
        <position position="459"/>
    </location>
    <ligand>
        <name>phosphoenolpyruvate</name>
        <dbReference type="ChEBI" id="CHEBI:58702"/>
    </ligand>
</feature>
<dbReference type="InterPro" id="IPR050499">
    <property type="entry name" value="PEP-utilizing_PTS_enzyme"/>
</dbReference>
<keyword evidence="13 16" id="KW-0418">Kinase</keyword>
<evidence type="ECO:0000256" key="9">
    <source>
        <dbReference type="ARBA" id="ARBA00022597"/>
    </source>
</evidence>
<dbReference type="GO" id="GO:0009401">
    <property type="term" value="P:phosphoenolpyruvate-dependent sugar phosphotransferase system"/>
    <property type="evidence" value="ECO:0007669"/>
    <property type="project" value="UniProtKB-KW"/>
</dbReference>
<evidence type="ECO:0000256" key="17">
    <source>
        <dbReference type="PIRSR" id="PIRSR000732-1"/>
    </source>
</evidence>
<dbReference type="GO" id="GO:0008965">
    <property type="term" value="F:phosphoenolpyruvate-protein phosphotransferase activity"/>
    <property type="evidence" value="ECO:0007669"/>
    <property type="project" value="UniProtKB-EC"/>
</dbReference>
<evidence type="ECO:0000259" key="20">
    <source>
        <dbReference type="Pfam" id="PF00391"/>
    </source>
</evidence>
<dbReference type="RefSeq" id="WP_198880405.1">
    <property type="nucleotide sequence ID" value="NZ_JAEKJA010000001.1"/>
</dbReference>
<comment type="caution">
    <text evidence="23">The sequence shown here is derived from an EMBL/GenBank/DDBJ whole genome shotgun (WGS) entry which is preliminary data.</text>
</comment>
<evidence type="ECO:0000256" key="14">
    <source>
        <dbReference type="ARBA" id="ARBA00022842"/>
    </source>
</evidence>
<feature type="binding site" evidence="18">
    <location>
        <begin position="448"/>
        <end position="449"/>
    </location>
    <ligand>
        <name>phosphoenolpyruvate</name>
        <dbReference type="ChEBI" id="CHEBI:58702"/>
    </ligand>
</feature>
<dbReference type="InterPro" id="IPR000121">
    <property type="entry name" value="PEP_util_C"/>
</dbReference>
<comment type="catalytic activity">
    <reaction evidence="1 16">
        <text>L-histidyl-[protein] + phosphoenolpyruvate = N(pros)-phospho-L-histidyl-[protein] + pyruvate</text>
        <dbReference type="Rhea" id="RHEA:23880"/>
        <dbReference type="Rhea" id="RHEA-COMP:9745"/>
        <dbReference type="Rhea" id="RHEA-COMP:9746"/>
        <dbReference type="ChEBI" id="CHEBI:15361"/>
        <dbReference type="ChEBI" id="CHEBI:29979"/>
        <dbReference type="ChEBI" id="CHEBI:58702"/>
        <dbReference type="ChEBI" id="CHEBI:64837"/>
        <dbReference type="EC" id="2.7.3.9"/>
    </reaction>
</comment>
<dbReference type="SUPFAM" id="SSF51621">
    <property type="entry name" value="Phosphoenolpyruvate/pyruvate domain"/>
    <property type="match status" value="1"/>
</dbReference>
<evidence type="ECO:0000256" key="8">
    <source>
        <dbReference type="ARBA" id="ARBA00022490"/>
    </source>
</evidence>
<feature type="binding site" evidence="18">
    <location>
        <position position="327"/>
    </location>
    <ligand>
        <name>phosphoenolpyruvate</name>
        <dbReference type="ChEBI" id="CHEBI:58702"/>
    </ligand>
</feature>
<dbReference type="InterPro" id="IPR040442">
    <property type="entry name" value="Pyrv_kinase-like_dom_sf"/>
</dbReference>
<feature type="active site" description="Tele-phosphohistidine intermediate" evidence="17">
    <location>
        <position position="187"/>
    </location>
</feature>
<evidence type="ECO:0000259" key="21">
    <source>
        <dbReference type="Pfam" id="PF02896"/>
    </source>
</evidence>
<evidence type="ECO:0000256" key="15">
    <source>
        <dbReference type="ARBA" id="ARBA00033235"/>
    </source>
</evidence>
<evidence type="ECO:0000256" key="4">
    <source>
        <dbReference type="ARBA" id="ARBA00007837"/>
    </source>
</evidence>
<dbReference type="AlphaFoldDB" id="A0A934INA5"/>
<dbReference type="PANTHER" id="PTHR46244:SF6">
    <property type="entry name" value="PHOSPHOENOLPYRUVATE-PROTEIN PHOSPHOTRANSFERASE"/>
    <property type="match status" value="1"/>
</dbReference>
<dbReference type="Pfam" id="PF00391">
    <property type="entry name" value="PEP-utilizers"/>
    <property type="match status" value="1"/>
</dbReference>
<feature type="active site" description="Proton donor" evidence="17">
    <location>
        <position position="496"/>
    </location>
</feature>
<evidence type="ECO:0000256" key="2">
    <source>
        <dbReference type="ARBA" id="ARBA00001946"/>
    </source>
</evidence>
<dbReference type="SUPFAM" id="SSF52009">
    <property type="entry name" value="Phosphohistidine domain"/>
    <property type="match status" value="1"/>
</dbReference>
<keyword evidence="14 16" id="KW-0460">Magnesium</keyword>
<evidence type="ECO:0000256" key="12">
    <source>
        <dbReference type="ARBA" id="ARBA00022723"/>
    </source>
</evidence>
<evidence type="ECO:0000256" key="3">
    <source>
        <dbReference type="ARBA" id="ARBA00004496"/>
    </source>
</evidence>
<dbReference type="InterPro" id="IPR006318">
    <property type="entry name" value="PTS_EI-like"/>
</dbReference>
<name>A0A934INA5_9HYPH</name>
<feature type="binding site" evidence="18">
    <location>
        <position position="293"/>
    </location>
    <ligand>
        <name>phosphoenolpyruvate</name>
        <dbReference type="ChEBI" id="CHEBI:58702"/>
    </ligand>
</feature>
<comment type="similarity">
    <text evidence="4 16">Belongs to the PEP-utilizing enzyme family.</text>
</comment>
<evidence type="ECO:0000256" key="16">
    <source>
        <dbReference type="PIRNR" id="PIRNR000732"/>
    </source>
</evidence>
<feature type="domain" description="Phosphotransferase system enzyme I N-terminal" evidence="22">
    <location>
        <begin position="11"/>
        <end position="125"/>
    </location>
</feature>
<keyword evidence="8 16" id="KW-0963">Cytoplasm</keyword>
<comment type="function">
    <text evidence="16">General (non sugar-specific) component of the phosphoenolpyruvate-dependent sugar phosphotransferase system (sugar PTS). This major carbohydrate active-transport system catalyzes the phosphorylation of incoming sugar substrates concomitantly with their translocation across the cell membrane. Enzyme I transfers the phosphoryl group from phosphoenolpyruvate (PEP) to the phosphoryl carrier protein (HPr).</text>
</comment>
<feature type="binding site" evidence="19">
    <location>
        <position position="449"/>
    </location>
    <ligand>
        <name>Mg(2+)</name>
        <dbReference type="ChEBI" id="CHEBI:18420"/>
    </ligand>
</feature>
<evidence type="ECO:0000313" key="23">
    <source>
        <dbReference type="EMBL" id="MBJ3774534.1"/>
    </source>
</evidence>
<evidence type="ECO:0000256" key="19">
    <source>
        <dbReference type="PIRSR" id="PIRSR000732-3"/>
    </source>
</evidence>
<protein>
    <recommendedName>
        <fullName evidence="6 16">Phosphoenolpyruvate-protein phosphotransferase</fullName>
        <ecNumber evidence="5 16">2.7.3.9</ecNumber>
    </recommendedName>
    <alternativeName>
        <fullName evidence="15 16">Phosphotransferase system, enzyme I</fullName>
    </alternativeName>
</protein>
<dbReference type="InterPro" id="IPR036618">
    <property type="entry name" value="PtsI_HPr-bd_sf"/>
</dbReference>
<dbReference type="EMBL" id="JAEKJA010000001">
    <property type="protein sequence ID" value="MBJ3774534.1"/>
    <property type="molecule type" value="Genomic_DNA"/>
</dbReference>
<accession>A0A934INA5</accession>
<dbReference type="EC" id="2.7.3.9" evidence="5 16"/>
<dbReference type="InterPro" id="IPR024692">
    <property type="entry name" value="PTS_EI"/>
</dbReference>
<evidence type="ECO:0000259" key="22">
    <source>
        <dbReference type="Pfam" id="PF05524"/>
    </source>
</evidence>